<dbReference type="OrthoDB" id="9775594at2"/>
<accession>A0A1V2H4N9</accession>
<comment type="caution">
    <text evidence="1">The sequence shown here is derived from an EMBL/GenBank/DDBJ whole genome shotgun (WGS) entry which is preliminary data.</text>
</comment>
<dbReference type="Proteomes" id="UP000188879">
    <property type="component" value="Unassembled WGS sequence"/>
</dbReference>
<sequence length="181" mass="19578">MARLIRWFAENHPPTVRVMLHNHGGGRECCYSIATTSFADLLAEVGGYSIAGDFLRRPLSQLHKEYVLTAPWDAYLTTGGVYNGRGGVSLGAGIAPGEARTTLAAMLKAQGLDMLAPVRAGRAYALWHGFNETPLHCLALEAMAGWLHPAARGIFDPAEGLRSVNQRFAAIPAEGTYWTQL</sequence>
<dbReference type="AlphaFoldDB" id="A0A1V2H4N9"/>
<name>A0A1V2H4N9_9PROT</name>
<evidence type="ECO:0000313" key="1">
    <source>
        <dbReference type="EMBL" id="ONG55992.1"/>
    </source>
</evidence>
<dbReference type="Gene3D" id="3.40.50.1980">
    <property type="entry name" value="Nitrogenase molybdenum iron protein domain"/>
    <property type="match status" value="1"/>
</dbReference>
<protein>
    <recommendedName>
        <fullName evidence="3">Fe/B12 periplasmic-binding domain-containing protein</fullName>
    </recommendedName>
</protein>
<proteinExistence type="predicted"/>
<dbReference type="RefSeq" id="WP_076956750.1">
    <property type="nucleotide sequence ID" value="NZ_MLCO01000059.1"/>
</dbReference>
<gene>
    <name evidence="1" type="ORF">BKE38_07475</name>
</gene>
<organism evidence="1 2">
    <name type="scientific">Teichococcus deserti</name>
    <dbReference type="NCBI Taxonomy" id="1817963"/>
    <lineage>
        <taxon>Bacteria</taxon>
        <taxon>Pseudomonadati</taxon>
        <taxon>Pseudomonadota</taxon>
        <taxon>Alphaproteobacteria</taxon>
        <taxon>Acetobacterales</taxon>
        <taxon>Roseomonadaceae</taxon>
        <taxon>Roseomonas</taxon>
    </lineage>
</organism>
<dbReference type="EMBL" id="MLCO01000059">
    <property type="protein sequence ID" value="ONG55992.1"/>
    <property type="molecule type" value="Genomic_DNA"/>
</dbReference>
<evidence type="ECO:0008006" key="3">
    <source>
        <dbReference type="Google" id="ProtNLM"/>
    </source>
</evidence>
<evidence type="ECO:0000313" key="2">
    <source>
        <dbReference type="Proteomes" id="UP000188879"/>
    </source>
</evidence>
<dbReference type="SUPFAM" id="SSF53807">
    <property type="entry name" value="Helical backbone' metal receptor"/>
    <property type="match status" value="1"/>
</dbReference>
<reference evidence="1 2" key="1">
    <citation type="submission" date="2016-10" db="EMBL/GenBank/DDBJ databases">
        <title>Draft Genome sequence of Roseomonas sp. strain M3.</title>
        <authorList>
            <person name="Subhash Y."/>
            <person name="Lee S."/>
        </authorList>
    </citation>
    <scope>NUCLEOTIDE SEQUENCE [LARGE SCALE GENOMIC DNA]</scope>
    <source>
        <strain evidence="1 2">M3</strain>
    </source>
</reference>
<keyword evidence="2" id="KW-1185">Reference proteome</keyword>